<dbReference type="Pfam" id="PF02518">
    <property type="entry name" value="HATPase_c"/>
    <property type="match status" value="1"/>
</dbReference>
<dbReference type="InterPro" id="IPR005467">
    <property type="entry name" value="His_kinase_dom"/>
</dbReference>
<organism evidence="10">
    <name type="scientific">Symploca sp. SIO1C4</name>
    <dbReference type="NCBI Taxonomy" id="2607765"/>
    <lineage>
        <taxon>Bacteria</taxon>
        <taxon>Bacillati</taxon>
        <taxon>Cyanobacteriota</taxon>
        <taxon>Cyanophyceae</taxon>
        <taxon>Coleofasciculales</taxon>
        <taxon>Coleofasciculaceae</taxon>
        <taxon>Symploca</taxon>
    </lineage>
</organism>
<evidence type="ECO:0000256" key="4">
    <source>
        <dbReference type="ARBA" id="ARBA00022777"/>
    </source>
</evidence>
<dbReference type="CDD" id="cd17774">
    <property type="entry name" value="CBS_two-component_sensor_histidine_kinase_repeat2"/>
    <property type="match status" value="1"/>
</dbReference>
<dbReference type="InterPro" id="IPR036890">
    <property type="entry name" value="HATPase_C_sf"/>
</dbReference>
<evidence type="ECO:0000256" key="2">
    <source>
        <dbReference type="ARBA" id="ARBA00012438"/>
    </source>
</evidence>
<keyword evidence="4" id="KW-0808">Transferase</keyword>
<evidence type="ECO:0000256" key="5">
    <source>
        <dbReference type="ARBA" id="ARBA00023012"/>
    </source>
</evidence>
<keyword evidence="5" id="KW-0902">Two-component regulatory system</keyword>
<name>A0A6B3NQC2_9CYAN</name>
<evidence type="ECO:0000256" key="6">
    <source>
        <dbReference type="PROSITE-ProRule" id="PRU00703"/>
    </source>
</evidence>
<keyword evidence="4" id="KW-0418">Kinase</keyword>
<evidence type="ECO:0000259" key="9">
    <source>
        <dbReference type="PROSITE" id="PS51371"/>
    </source>
</evidence>
<dbReference type="PANTHER" id="PTHR43065">
    <property type="entry name" value="SENSOR HISTIDINE KINASE"/>
    <property type="match status" value="1"/>
</dbReference>
<feature type="domain" description="CBS" evidence="9">
    <location>
        <begin position="121"/>
        <end position="180"/>
    </location>
</feature>
<dbReference type="SUPFAM" id="SSF47384">
    <property type="entry name" value="Homodimeric domain of signal transducing histidine kinase"/>
    <property type="match status" value="1"/>
</dbReference>
<reference evidence="10" key="1">
    <citation type="submission" date="2019-11" db="EMBL/GenBank/DDBJ databases">
        <title>Genomic insights into an expanded diversity of filamentous marine cyanobacteria reveals the extraordinary biosynthetic potential of Moorea and Okeania.</title>
        <authorList>
            <person name="Ferreira Leao T."/>
            <person name="Wang M."/>
            <person name="Moss N."/>
            <person name="Da Silva R."/>
            <person name="Sanders J."/>
            <person name="Nurk S."/>
            <person name="Gurevich A."/>
            <person name="Humphrey G."/>
            <person name="Reher R."/>
            <person name="Zhu Q."/>
            <person name="Belda-Ferre P."/>
            <person name="Glukhov E."/>
            <person name="Rex R."/>
            <person name="Dorrestein P.C."/>
            <person name="Knight R."/>
            <person name="Pevzner P."/>
            <person name="Gerwick W.H."/>
            <person name="Gerwick L."/>
        </authorList>
    </citation>
    <scope>NUCLEOTIDE SEQUENCE</scope>
    <source>
        <strain evidence="10">SIO1C4</strain>
    </source>
</reference>
<keyword evidence="7" id="KW-0175">Coiled coil</keyword>
<dbReference type="InterPro" id="IPR036097">
    <property type="entry name" value="HisK_dim/P_sf"/>
</dbReference>
<protein>
    <recommendedName>
        <fullName evidence="2">histidine kinase</fullName>
        <ecNumber evidence="2">2.7.13.3</ecNumber>
    </recommendedName>
</protein>
<dbReference type="InterPro" id="IPR046342">
    <property type="entry name" value="CBS_dom_sf"/>
</dbReference>
<dbReference type="EC" id="2.7.13.3" evidence="2"/>
<feature type="domain" description="CBS" evidence="9">
    <location>
        <begin position="305"/>
        <end position="366"/>
    </location>
</feature>
<feature type="domain" description="Histidine kinase" evidence="8">
    <location>
        <begin position="481"/>
        <end position="750"/>
    </location>
</feature>
<evidence type="ECO:0000256" key="3">
    <source>
        <dbReference type="ARBA" id="ARBA00022553"/>
    </source>
</evidence>
<dbReference type="SMART" id="SM00116">
    <property type="entry name" value="CBS"/>
    <property type="match status" value="3"/>
</dbReference>
<dbReference type="Pfam" id="PF00571">
    <property type="entry name" value="CBS"/>
    <property type="match status" value="2"/>
</dbReference>
<dbReference type="InterPro" id="IPR004358">
    <property type="entry name" value="Sig_transdc_His_kin-like_C"/>
</dbReference>
<dbReference type="SUPFAM" id="SSF54631">
    <property type="entry name" value="CBS-domain pair"/>
    <property type="match status" value="2"/>
</dbReference>
<dbReference type="PROSITE" id="PS50109">
    <property type="entry name" value="HIS_KIN"/>
    <property type="match status" value="1"/>
</dbReference>
<dbReference type="AlphaFoldDB" id="A0A6B3NQC2"/>
<dbReference type="Gene3D" id="3.30.565.10">
    <property type="entry name" value="Histidine kinase-like ATPase, C-terminal domain"/>
    <property type="match status" value="1"/>
</dbReference>
<dbReference type="InterPro" id="IPR000644">
    <property type="entry name" value="CBS_dom"/>
</dbReference>
<dbReference type="Gene3D" id="1.10.287.130">
    <property type="match status" value="1"/>
</dbReference>
<dbReference type="PRINTS" id="PR00344">
    <property type="entry name" value="BCTRLSENSOR"/>
</dbReference>
<dbReference type="Gene3D" id="3.10.580.10">
    <property type="entry name" value="CBS-domain"/>
    <property type="match status" value="3"/>
</dbReference>
<evidence type="ECO:0000313" key="10">
    <source>
        <dbReference type="EMBL" id="NER31428.1"/>
    </source>
</evidence>
<dbReference type="SMART" id="SM00387">
    <property type="entry name" value="HATPase_c"/>
    <property type="match status" value="1"/>
</dbReference>
<feature type="coiled-coil region" evidence="7">
    <location>
        <begin position="364"/>
        <end position="444"/>
    </location>
</feature>
<dbReference type="InterPro" id="IPR003594">
    <property type="entry name" value="HATPase_dom"/>
</dbReference>
<dbReference type="CDD" id="cd04620">
    <property type="entry name" value="CBS_two-component_sensor_histidine_kinase_repeat1"/>
    <property type="match status" value="1"/>
</dbReference>
<dbReference type="EMBL" id="JAAHFQ010000815">
    <property type="protein sequence ID" value="NER31428.1"/>
    <property type="molecule type" value="Genomic_DNA"/>
</dbReference>
<comment type="caution">
    <text evidence="10">The sequence shown here is derived from an EMBL/GenBank/DDBJ whole genome shotgun (WGS) entry which is preliminary data.</text>
</comment>
<accession>A0A6B3NQC2</accession>
<sequence length="753" mass="83947">MQTNGLLFESLALEAAIDPNFLAVAPTTPLKDVLVLMSQFRSCLLPNKNSNPGSKEADLSAQRTVCCSQEWETLGAVADTAAGCVLVIDKLQLAGIFTERDIVKLTAAGLPLASFTIGDCMGQPPITLTKSQANDIFTALELFRQHQIRHLPIVNQQGQPLGIVTHESIRRALQPVNLLTRLRQVQEIMTTEVVCTVARASALQIAKLMSQHQVSCVVITQQQGLETEEWGIETQTIEAESCLKLRERANDNVDDEHSGSIAFSSSPSAVNIQDLIPVGIVTERDILQFQAMELDLSRMLAKDVMSTPLFCLEPTDSLWNAHEKMQQYHVRRLIVTGTRGELVGLVSQTSLLKVLNPSQMYGVIEILQQLLAERTSQLETTNEQLRHEIIERRRAETALLQAHTQLKEQVEQRTADLTKANEQLKQDIQKRQQVEAALRESEAKSRTQATKLELALQTLHSYQTQLIQKEKMSSLGKLVAGVAHEINNPINFVYGNIAYANQYIQDIMELLKLYEQQYPQQVPKILAKAQTIDLDFVKNDLPKLLKSMRLGAERIRDLVLSLRNFSRLDEAEMKSVNLHEGIDNTLLILQNRLKGTPGRSEIKLIKEYSHLPKVECYSGQLNQVFMNLLSNAIDALEEYRLPNSQVSAAPPTITITTELKELSNDKNNAKPSSLIPHAIITITDNGSGMTEAVRRHLFDPFFTTKSVGKGTGLGLSISYQVVVEKHNGRIEFTSALGQGTKFEIAIPIRQSLH</sequence>
<dbReference type="InterPro" id="IPR003661">
    <property type="entry name" value="HisK_dim/P_dom"/>
</dbReference>
<dbReference type="GO" id="GO:0000155">
    <property type="term" value="F:phosphorelay sensor kinase activity"/>
    <property type="evidence" value="ECO:0007669"/>
    <property type="project" value="InterPro"/>
</dbReference>
<keyword evidence="3" id="KW-0597">Phosphoprotein</keyword>
<dbReference type="CDD" id="cd00082">
    <property type="entry name" value="HisKA"/>
    <property type="match status" value="1"/>
</dbReference>
<dbReference type="PANTHER" id="PTHR43065:SF50">
    <property type="entry name" value="HISTIDINE KINASE"/>
    <property type="match status" value="1"/>
</dbReference>
<comment type="catalytic activity">
    <reaction evidence="1">
        <text>ATP + protein L-histidine = ADP + protein N-phospho-L-histidine.</text>
        <dbReference type="EC" id="2.7.13.3"/>
    </reaction>
</comment>
<dbReference type="PROSITE" id="PS51371">
    <property type="entry name" value="CBS"/>
    <property type="match status" value="2"/>
</dbReference>
<dbReference type="SUPFAM" id="SSF55874">
    <property type="entry name" value="ATPase domain of HSP90 chaperone/DNA topoisomerase II/histidine kinase"/>
    <property type="match status" value="1"/>
</dbReference>
<evidence type="ECO:0000259" key="8">
    <source>
        <dbReference type="PROSITE" id="PS50109"/>
    </source>
</evidence>
<evidence type="ECO:0000256" key="1">
    <source>
        <dbReference type="ARBA" id="ARBA00000085"/>
    </source>
</evidence>
<evidence type="ECO:0000256" key="7">
    <source>
        <dbReference type="SAM" id="Coils"/>
    </source>
</evidence>
<gene>
    <name evidence="10" type="ORF">F6J89_28380</name>
</gene>
<keyword evidence="6" id="KW-0129">CBS domain</keyword>
<proteinExistence type="predicted"/>